<keyword evidence="8" id="KW-0325">Glycoprotein</keyword>
<evidence type="ECO:0000259" key="13">
    <source>
        <dbReference type="SMART" id="SM00835"/>
    </source>
</evidence>
<dbReference type="OrthoDB" id="446462at2759"/>
<name>A0A5C7IAL1_9ROSI</name>
<evidence type="ECO:0000256" key="2">
    <source>
        <dbReference type="ARBA" id="ARBA00007456"/>
    </source>
</evidence>
<dbReference type="Pfam" id="PF00190">
    <property type="entry name" value="Cupin_1"/>
    <property type="match status" value="1"/>
</dbReference>
<dbReference type="PROSITE" id="PS00725">
    <property type="entry name" value="GERMIN"/>
    <property type="match status" value="1"/>
</dbReference>
<dbReference type="InterPro" id="IPR002562">
    <property type="entry name" value="3'-5'_exonuclease_dom"/>
</dbReference>
<feature type="compositionally biased region" description="Polar residues" evidence="12">
    <location>
        <begin position="198"/>
        <end position="213"/>
    </location>
</feature>
<dbReference type="PANTHER" id="PTHR31238">
    <property type="entry name" value="GERMIN-LIKE PROTEIN SUBFAMILY 3 MEMBER 3"/>
    <property type="match status" value="1"/>
</dbReference>
<evidence type="ECO:0000256" key="6">
    <source>
        <dbReference type="ARBA" id="ARBA00022729"/>
    </source>
</evidence>
<dbReference type="GO" id="GO:0030145">
    <property type="term" value="F:manganese ion binding"/>
    <property type="evidence" value="ECO:0007669"/>
    <property type="project" value="InterPro"/>
</dbReference>
<keyword evidence="4" id="KW-0964">Secreted</keyword>
<gene>
    <name evidence="14" type="ORF">EZV62_007396</name>
</gene>
<keyword evidence="6" id="KW-0732">Signal</keyword>
<proteinExistence type="inferred from homology"/>
<protein>
    <recommendedName>
        <fullName evidence="13">Cupin type-1 domain-containing protein</fullName>
    </recommendedName>
</protein>
<sequence length="340" mass="38139">MADGQIVTIHQMIHYDGGLDLFLKRFWEQGDMVVGFDTDWTFGEYEAQVSLLKLCSKGHCLLIKLDGTRYSYFRPLKELFANKEIAFVGVHIKKDLEKLESAYGFEIRNAVDLGEMAANKYKRPYLRACGVNDLASAVFNSQYIYGIPKPMRAAKFDYRAAETLTEEKKMEYATAVTYAIYKTANLLLKTQCLPHQTTSSFQGSTPPRNTSNPAHIDYAPYGQNPPHTHPRASEILVVQEGTLYVGFVTSNPENKLFTKILNKGDVFVFPIGLIHFQFNIGKTNAVAFAGLSSQNLGVITIANPVFGSDPPINPDVLARAFQLDQNAVKSLQAKFWWDNN</sequence>
<feature type="region of interest" description="Disordered" evidence="12">
    <location>
        <begin position="198"/>
        <end position="224"/>
    </location>
</feature>
<evidence type="ECO:0000256" key="4">
    <source>
        <dbReference type="ARBA" id="ARBA00022525"/>
    </source>
</evidence>
<evidence type="ECO:0000313" key="15">
    <source>
        <dbReference type="Proteomes" id="UP000323000"/>
    </source>
</evidence>
<dbReference type="FunFam" id="2.60.120.10:FF:000333">
    <property type="entry name" value="Germin-like protein subfamily 3 member 1"/>
    <property type="match status" value="1"/>
</dbReference>
<evidence type="ECO:0000313" key="14">
    <source>
        <dbReference type="EMBL" id="TXG66121.1"/>
    </source>
</evidence>
<evidence type="ECO:0000256" key="7">
    <source>
        <dbReference type="ARBA" id="ARBA00023157"/>
    </source>
</evidence>
<comment type="caution">
    <text evidence="14">The sequence shown here is derived from an EMBL/GenBank/DDBJ whole genome shotgun (WGS) entry which is preliminary data.</text>
</comment>
<dbReference type="PRINTS" id="PR00325">
    <property type="entry name" value="GERMIN"/>
</dbReference>
<dbReference type="GO" id="GO:0006139">
    <property type="term" value="P:nucleobase-containing compound metabolic process"/>
    <property type="evidence" value="ECO:0007669"/>
    <property type="project" value="InterPro"/>
</dbReference>
<evidence type="ECO:0000256" key="8">
    <source>
        <dbReference type="ARBA" id="ARBA00023180"/>
    </source>
</evidence>
<feature type="domain" description="Cupin type-1" evidence="13">
    <location>
        <begin position="195"/>
        <end position="329"/>
    </location>
</feature>
<feature type="binding site" evidence="11">
    <location>
        <position position="229"/>
    </location>
    <ligand>
        <name>Mn(2+)</name>
        <dbReference type="ChEBI" id="CHEBI:29035"/>
    </ligand>
</feature>
<evidence type="ECO:0000256" key="1">
    <source>
        <dbReference type="ARBA" id="ARBA00004271"/>
    </source>
</evidence>
<dbReference type="Proteomes" id="UP000323000">
    <property type="component" value="Chromosome 3"/>
</dbReference>
<dbReference type="Gene3D" id="3.30.420.10">
    <property type="entry name" value="Ribonuclease H-like superfamily/Ribonuclease H"/>
    <property type="match status" value="1"/>
</dbReference>
<evidence type="ECO:0000256" key="9">
    <source>
        <dbReference type="ARBA" id="ARBA00023211"/>
    </source>
</evidence>
<dbReference type="AlphaFoldDB" id="A0A5C7IAL1"/>
<dbReference type="InterPro" id="IPR006045">
    <property type="entry name" value="Cupin_1"/>
</dbReference>
<dbReference type="SMART" id="SM00835">
    <property type="entry name" value="Cupin_1"/>
    <property type="match status" value="1"/>
</dbReference>
<evidence type="ECO:0000256" key="3">
    <source>
        <dbReference type="ARBA" id="ARBA00022523"/>
    </source>
</evidence>
<feature type="binding site" evidence="11">
    <location>
        <position position="234"/>
    </location>
    <ligand>
        <name>Mn(2+)</name>
        <dbReference type="ChEBI" id="CHEBI:29035"/>
    </ligand>
</feature>
<keyword evidence="7" id="KW-1015">Disulfide bond</keyword>
<keyword evidence="9 10" id="KW-0464">Manganese</keyword>
<dbReference type="GO" id="GO:0048046">
    <property type="term" value="C:apoplast"/>
    <property type="evidence" value="ECO:0007669"/>
    <property type="project" value="UniProtKB-SubCell"/>
</dbReference>
<keyword evidence="15" id="KW-1185">Reference proteome</keyword>
<reference evidence="15" key="1">
    <citation type="journal article" date="2019" name="Gigascience">
        <title>De novo genome assembly of the endangered Acer yangbiense, a plant species with extremely small populations endemic to Yunnan Province, China.</title>
        <authorList>
            <person name="Yang J."/>
            <person name="Wariss H.M."/>
            <person name="Tao L."/>
            <person name="Zhang R."/>
            <person name="Yun Q."/>
            <person name="Hollingsworth P."/>
            <person name="Dao Z."/>
            <person name="Luo G."/>
            <person name="Guo H."/>
            <person name="Ma Y."/>
            <person name="Sun W."/>
        </authorList>
    </citation>
    <scope>NUCLEOTIDE SEQUENCE [LARGE SCALE GENOMIC DNA]</scope>
    <source>
        <strain evidence="15">cv. Malutang</strain>
    </source>
</reference>
<feature type="binding site" evidence="11">
    <location>
        <position position="275"/>
    </location>
    <ligand>
        <name>Mn(2+)</name>
        <dbReference type="ChEBI" id="CHEBI:29035"/>
    </ligand>
</feature>
<dbReference type="Gene3D" id="2.60.120.10">
    <property type="entry name" value="Jelly Rolls"/>
    <property type="match status" value="1"/>
</dbReference>
<dbReference type="InterPro" id="IPR001929">
    <property type="entry name" value="Germin"/>
</dbReference>
<evidence type="ECO:0000256" key="5">
    <source>
        <dbReference type="ARBA" id="ARBA00022723"/>
    </source>
</evidence>
<feature type="binding site" evidence="10">
    <location>
        <position position="224"/>
    </location>
    <ligand>
        <name>oxalate</name>
        <dbReference type="ChEBI" id="CHEBI:30623"/>
    </ligand>
</feature>
<keyword evidence="5 10" id="KW-0479">Metal-binding</keyword>
<feature type="binding site" evidence="10">
    <location>
        <position position="229"/>
    </location>
    <ligand>
        <name>oxalate</name>
        <dbReference type="ChEBI" id="CHEBI:30623"/>
    </ligand>
</feature>
<feature type="binding site" evidence="11">
    <location>
        <position position="227"/>
    </location>
    <ligand>
        <name>Mn(2+)</name>
        <dbReference type="ChEBI" id="CHEBI:29035"/>
    </ligand>
</feature>
<organism evidence="14 15">
    <name type="scientific">Acer yangbiense</name>
    <dbReference type="NCBI Taxonomy" id="1000413"/>
    <lineage>
        <taxon>Eukaryota</taxon>
        <taxon>Viridiplantae</taxon>
        <taxon>Streptophyta</taxon>
        <taxon>Embryophyta</taxon>
        <taxon>Tracheophyta</taxon>
        <taxon>Spermatophyta</taxon>
        <taxon>Magnoliopsida</taxon>
        <taxon>eudicotyledons</taxon>
        <taxon>Gunneridae</taxon>
        <taxon>Pentapetalae</taxon>
        <taxon>rosids</taxon>
        <taxon>malvids</taxon>
        <taxon>Sapindales</taxon>
        <taxon>Sapindaceae</taxon>
        <taxon>Hippocastanoideae</taxon>
        <taxon>Acereae</taxon>
        <taxon>Acer</taxon>
    </lineage>
</organism>
<dbReference type="InterPro" id="IPR036397">
    <property type="entry name" value="RNaseH_sf"/>
</dbReference>
<dbReference type="Pfam" id="PF01612">
    <property type="entry name" value="DNA_pol_A_exo1"/>
    <property type="match status" value="1"/>
</dbReference>
<evidence type="ECO:0000256" key="12">
    <source>
        <dbReference type="SAM" id="MobiDB-lite"/>
    </source>
</evidence>
<keyword evidence="3" id="KW-0052">Apoplast</keyword>
<accession>A0A5C7IAL1</accession>
<comment type="similarity">
    <text evidence="2">Belongs to the germin family.</text>
</comment>
<comment type="subcellular location">
    <subcellularLocation>
        <location evidence="1">Secreted</location>
        <location evidence="1">Extracellular space</location>
        <location evidence="1">Apoplast</location>
    </subcellularLocation>
</comment>
<dbReference type="InterPro" id="IPR011051">
    <property type="entry name" value="RmlC_Cupin_sf"/>
</dbReference>
<dbReference type="InterPro" id="IPR014710">
    <property type="entry name" value="RmlC-like_jellyroll"/>
</dbReference>
<dbReference type="InterPro" id="IPR019780">
    <property type="entry name" value="Germin_Mn-BS"/>
</dbReference>
<dbReference type="GO" id="GO:0003676">
    <property type="term" value="F:nucleic acid binding"/>
    <property type="evidence" value="ECO:0007669"/>
    <property type="project" value="InterPro"/>
</dbReference>
<evidence type="ECO:0000256" key="11">
    <source>
        <dbReference type="PIRSR" id="PIRSR601929-2"/>
    </source>
</evidence>
<dbReference type="SUPFAM" id="SSF53098">
    <property type="entry name" value="Ribonuclease H-like"/>
    <property type="match status" value="1"/>
</dbReference>
<dbReference type="InterPro" id="IPR012337">
    <property type="entry name" value="RNaseH-like_sf"/>
</dbReference>
<feature type="binding site" evidence="10">
    <location>
        <position position="234"/>
    </location>
    <ligand>
        <name>oxalate</name>
        <dbReference type="ChEBI" id="CHEBI:30623"/>
    </ligand>
</feature>
<evidence type="ECO:0000256" key="10">
    <source>
        <dbReference type="PIRSR" id="PIRSR601929-1"/>
    </source>
</evidence>
<dbReference type="GO" id="GO:0008408">
    <property type="term" value="F:3'-5' exonuclease activity"/>
    <property type="evidence" value="ECO:0007669"/>
    <property type="project" value="InterPro"/>
</dbReference>
<dbReference type="SUPFAM" id="SSF51182">
    <property type="entry name" value="RmlC-like cupins"/>
    <property type="match status" value="1"/>
</dbReference>
<dbReference type="EMBL" id="VAHF01000003">
    <property type="protein sequence ID" value="TXG66121.1"/>
    <property type="molecule type" value="Genomic_DNA"/>
</dbReference>
<dbReference type="CDD" id="cd02241">
    <property type="entry name" value="cupin_OxOx"/>
    <property type="match status" value="1"/>
</dbReference>